<evidence type="ECO:0000256" key="1">
    <source>
        <dbReference type="SAM" id="Phobius"/>
    </source>
</evidence>
<keyword evidence="1" id="KW-1133">Transmembrane helix</keyword>
<protein>
    <submittedName>
        <fullName evidence="2">Uncharacterized protein</fullName>
    </submittedName>
</protein>
<keyword evidence="1" id="KW-0472">Membrane</keyword>
<dbReference type="AlphaFoldDB" id="A0A314ZQ51"/>
<dbReference type="EMBL" id="PJQY01000035">
    <property type="protein sequence ID" value="PQQ20493.1"/>
    <property type="molecule type" value="Genomic_DNA"/>
</dbReference>
<feature type="transmembrane region" description="Helical" evidence="1">
    <location>
        <begin position="12"/>
        <end position="33"/>
    </location>
</feature>
<reference evidence="2 3" key="1">
    <citation type="submission" date="2018-02" db="EMBL/GenBank/DDBJ databases">
        <title>Draft genome of wild Prunus yedoensis var. nudiflora.</title>
        <authorList>
            <person name="Baek S."/>
            <person name="Kim J.-H."/>
            <person name="Choi K."/>
            <person name="Kim G.-B."/>
            <person name="Cho A."/>
            <person name="Jang H."/>
            <person name="Shin C.-H."/>
            <person name="Yu H.-J."/>
            <person name="Mun J.-H."/>
        </authorList>
    </citation>
    <scope>NUCLEOTIDE SEQUENCE [LARGE SCALE GENOMIC DNA]</scope>
    <source>
        <strain evidence="3">cv. Jeju island</strain>
        <tissue evidence="2">Leaf</tissue>
    </source>
</reference>
<keyword evidence="3" id="KW-1185">Reference proteome</keyword>
<evidence type="ECO:0000313" key="2">
    <source>
        <dbReference type="EMBL" id="PQQ20493.1"/>
    </source>
</evidence>
<dbReference type="Proteomes" id="UP000250321">
    <property type="component" value="Unassembled WGS sequence"/>
</dbReference>
<organism evidence="2 3">
    <name type="scientific">Prunus yedoensis var. nudiflora</name>
    <dbReference type="NCBI Taxonomy" id="2094558"/>
    <lineage>
        <taxon>Eukaryota</taxon>
        <taxon>Viridiplantae</taxon>
        <taxon>Streptophyta</taxon>
        <taxon>Embryophyta</taxon>
        <taxon>Tracheophyta</taxon>
        <taxon>Spermatophyta</taxon>
        <taxon>Magnoliopsida</taxon>
        <taxon>eudicotyledons</taxon>
        <taxon>Gunneridae</taxon>
        <taxon>Pentapetalae</taxon>
        <taxon>rosids</taxon>
        <taxon>fabids</taxon>
        <taxon>Rosales</taxon>
        <taxon>Rosaceae</taxon>
        <taxon>Amygdaloideae</taxon>
        <taxon>Amygdaleae</taxon>
        <taxon>Prunus</taxon>
    </lineage>
</organism>
<sequence>MSALGWEVAIKGQLLLLLWIGIGVGTATSNLPLPTTLTRFRSHPPADPAAALFGGVGTTLALVRHTCPGTTGLFI</sequence>
<gene>
    <name evidence="2" type="ORF">Pyn_22292</name>
</gene>
<accession>A0A314ZQ51</accession>
<name>A0A314ZQ51_PRUYE</name>
<keyword evidence="1" id="KW-0812">Transmembrane</keyword>
<proteinExistence type="predicted"/>
<evidence type="ECO:0000313" key="3">
    <source>
        <dbReference type="Proteomes" id="UP000250321"/>
    </source>
</evidence>
<comment type="caution">
    <text evidence="2">The sequence shown here is derived from an EMBL/GenBank/DDBJ whole genome shotgun (WGS) entry which is preliminary data.</text>
</comment>